<feature type="domain" description="C2H2-type" evidence="3">
    <location>
        <begin position="110"/>
        <end position="139"/>
    </location>
</feature>
<dbReference type="InterPro" id="IPR013087">
    <property type="entry name" value="Znf_C2H2_type"/>
</dbReference>
<dbReference type="EMBL" id="GL349436">
    <property type="protein sequence ID" value="KNC52118.1"/>
    <property type="molecule type" value="Genomic_DNA"/>
</dbReference>
<feature type="region of interest" description="Disordered" evidence="2">
    <location>
        <begin position="90"/>
        <end position="109"/>
    </location>
</feature>
<dbReference type="PROSITE" id="PS50157">
    <property type="entry name" value="ZINC_FINGER_C2H2_2"/>
    <property type="match status" value="1"/>
</dbReference>
<evidence type="ECO:0000259" key="3">
    <source>
        <dbReference type="PROSITE" id="PS50157"/>
    </source>
</evidence>
<keyword evidence="1" id="KW-0863">Zinc-finger</keyword>
<gene>
    <name evidence="4" type="ORF">AMSG_00945</name>
</gene>
<organism evidence="4 5">
    <name type="scientific">Thecamonas trahens ATCC 50062</name>
    <dbReference type="NCBI Taxonomy" id="461836"/>
    <lineage>
        <taxon>Eukaryota</taxon>
        <taxon>Apusozoa</taxon>
        <taxon>Apusomonadida</taxon>
        <taxon>Apusomonadidae</taxon>
        <taxon>Thecamonas</taxon>
    </lineage>
</organism>
<reference evidence="4 5" key="1">
    <citation type="submission" date="2010-05" db="EMBL/GenBank/DDBJ databases">
        <title>The Genome Sequence of Thecamonas trahens ATCC 50062.</title>
        <authorList>
            <consortium name="The Broad Institute Genome Sequencing Platform"/>
            <person name="Russ C."/>
            <person name="Cuomo C."/>
            <person name="Shea T."/>
            <person name="Young S.K."/>
            <person name="Zeng Q."/>
            <person name="Koehrsen M."/>
            <person name="Haas B."/>
            <person name="Borodovsky M."/>
            <person name="Guigo R."/>
            <person name="Alvarado L."/>
            <person name="Berlin A."/>
            <person name="Bochicchio J."/>
            <person name="Borenstein D."/>
            <person name="Chapman S."/>
            <person name="Chen Z."/>
            <person name="Freedman E."/>
            <person name="Gellesch M."/>
            <person name="Goldberg J."/>
            <person name="Griggs A."/>
            <person name="Gujja S."/>
            <person name="Heilman E."/>
            <person name="Heiman D."/>
            <person name="Hepburn T."/>
            <person name="Howarth C."/>
            <person name="Jen D."/>
            <person name="Larson L."/>
            <person name="Mehta T."/>
            <person name="Park D."/>
            <person name="Pearson M."/>
            <person name="Roberts A."/>
            <person name="Saif S."/>
            <person name="Shenoy N."/>
            <person name="Sisk P."/>
            <person name="Stolte C."/>
            <person name="Sykes S."/>
            <person name="Thomson T."/>
            <person name="Walk T."/>
            <person name="White J."/>
            <person name="Yandava C."/>
            <person name="Burger G."/>
            <person name="Gray M.W."/>
            <person name="Holland P.W.H."/>
            <person name="King N."/>
            <person name="Lang F.B.F."/>
            <person name="Roger A.J."/>
            <person name="Ruiz-Trillo I."/>
            <person name="Lander E."/>
            <person name="Nusbaum C."/>
        </authorList>
    </citation>
    <scope>NUCLEOTIDE SEQUENCE [LARGE SCALE GENOMIC DNA]</scope>
    <source>
        <strain evidence="4 5">ATCC 50062</strain>
    </source>
</reference>
<dbReference type="GO" id="GO:0008270">
    <property type="term" value="F:zinc ion binding"/>
    <property type="evidence" value="ECO:0007669"/>
    <property type="project" value="UniProtKB-KW"/>
</dbReference>
<name>A0A0L0DL62_THETB</name>
<dbReference type="GeneID" id="25560720"/>
<keyword evidence="1" id="KW-0479">Metal-binding</keyword>
<proteinExistence type="predicted"/>
<feature type="compositionally biased region" description="Gly residues" evidence="2">
    <location>
        <begin position="90"/>
        <end position="102"/>
    </location>
</feature>
<evidence type="ECO:0000256" key="1">
    <source>
        <dbReference type="PROSITE-ProRule" id="PRU00042"/>
    </source>
</evidence>
<dbReference type="PROSITE" id="PS00028">
    <property type="entry name" value="ZINC_FINGER_C2H2_1"/>
    <property type="match status" value="1"/>
</dbReference>
<dbReference type="RefSeq" id="XP_013762122.1">
    <property type="nucleotide sequence ID" value="XM_013906668.1"/>
</dbReference>
<evidence type="ECO:0000256" key="2">
    <source>
        <dbReference type="SAM" id="MobiDB-lite"/>
    </source>
</evidence>
<dbReference type="Gene3D" id="3.30.160.60">
    <property type="entry name" value="Classic Zinc Finger"/>
    <property type="match status" value="1"/>
</dbReference>
<evidence type="ECO:0000313" key="4">
    <source>
        <dbReference type="EMBL" id="KNC52118.1"/>
    </source>
</evidence>
<keyword evidence="1" id="KW-0862">Zinc</keyword>
<protein>
    <recommendedName>
        <fullName evidence="3">C2H2-type domain-containing protein</fullName>
    </recommendedName>
</protein>
<dbReference type="AlphaFoldDB" id="A0A0L0DL62"/>
<dbReference type="InterPro" id="IPR036236">
    <property type="entry name" value="Znf_C2H2_sf"/>
</dbReference>
<dbReference type="Proteomes" id="UP000054408">
    <property type="component" value="Unassembled WGS sequence"/>
</dbReference>
<dbReference type="Pfam" id="PF12874">
    <property type="entry name" value="zf-met"/>
    <property type="match status" value="1"/>
</dbReference>
<keyword evidence="5" id="KW-1185">Reference proteome</keyword>
<sequence>MAGTIPRGEFAPWIDNVLPAVGEPVDVRVPSAVCSAVAAWLVAAEAASESAGWLPPRRRLALALQSEARCTAALPVLAAGGAVPKRLVTGGGGSGGSGGGSGSESPSSGARCTACRKSFRSADTLETHLRSAKHTARVAELRAVAAGPASPSRLRPLDPAIADVGRKAYKIVVKLASGAVASGKHLRKLCEAGLALADAGLIADAASCFLALRKGDPGEPRAGWPSPKLVNLWLARLFHPHDRLLAQSFYVLVLQAYFESDDASVALHGLCAAKSVAPGSAAAAAAADALVSDLAAAAAAGRPVPPLATVVAVVDEIAVACDDDALLRSRFALHLAALVVALCRSDPATAAPAALRGKYAAIAQGELDAAVDFALASGTKLDALVLAADAGDVVRAAALLRTHAPPISDDQTVACLLVAATSAWAACDDDALDVAVRALAAMAPHAAAVFCQL</sequence>
<accession>A0A0L0DL62</accession>
<evidence type="ECO:0000313" key="5">
    <source>
        <dbReference type="Proteomes" id="UP000054408"/>
    </source>
</evidence>
<dbReference type="SUPFAM" id="SSF57667">
    <property type="entry name" value="beta-beta-alpha zinc fingers"/>
    <property type="match status" value="1"/>
</dbReference>